<dbReference type="RefSeq" id="WP_031577927.1">
    <property type="nucleotide sequence ID" value="NZ_FNDZ01000002.1"/>
</dbReference>
<evidence type="ECO:0000313" key="1">
    <source>
        <dbReference type="EMBL" id="SDI45275.1"/>
    </source>
</evidence>
<gene>
    <name evidence="1" type="ORF">SAMN05421804_102385</name>
</gene>
<dbReference type="Pfam" id="PF22397">
    <property type="entry name" value="NADAR-DarT1"/>
    <property type="match status" value="1"/>
</dbReference>
<protein>
    <submittedName>
        <fullName evidence="1">Uncharacterized protein</fullName>
    </submittedName>
</protein>
<dbReference type="Proteomes" id="UP000183255">
    <property type="component" value="Unassembled WGS sequence"/>
</dbReference>
<organism evidence="1 2">
    <name type="scientific">Proteiniclasticum ruminis</name>
    <dbReference type="NCBI Taxonomy" id="398199"/>
    <lineage>
        <taxon>Bacteria</taxon>
        <taxon>Bacillati</taxon>
        <taxon>Bacillota</taxon>
        <taxon>Clostridia</taxon>
        <taxon>Eubacteriales</taxon>
        <taxon>Clostridiaceae</taxon>
        <taxon>Proteiniclasticum</taxon>
    </lineage>
</organism>
<accession>A0A1G8KP73</accession>
<evidence type="ECO:0000313" key="2">
    <source>
        <dbReference type="Proteomes" id="UP000183255"/>
    </source>
</evidence>
<dbReference type="InterPro" id="IPR053913">
    <property type="entry name" value="NADAR-DarT1"/>
</dbReference>
<dbReference type="EMBL" id="FNDZ01000002">
    <property type="protein sequence ID" value="SDI45275.1"/>
    <property type="molecule type" value="Genomic_DNA"/>
</dbReference>
<sequence length="217" mass="24854">MAKRLYFIPKSSYQGLIVEKTVNFPEVRGERAHSMKKTLDTMLHVIRAKESGGEILEVSPYGSAVGKACTPWHLKMKDEDGVAYPVAALYEAAKVFEEGGPYEDLKSKRPDEILADPRLQHSGSLMGFHFEHEAFTTNPRHKFFDYLYIRALKDREDLHEELLKAEILTDVTYQMSSMYLSPARSVSYFISLYKEGLLDKVLSSSEEFDHLYTLTFP</sequence>
<reference evidence="1 2" key="1">
    <citation type="submission" date="2016-10" db="EMBL/GenBank/DDBJ databases">
        <authorList>
            <person name="de Groot N.N."/>
        </authorList>
    </citation>
    <scope>NUCLEOTIDE SEQUENCE [LARGE SCALE GENOMIC DNA]</scope>
    <source>
        <strain evidence="1 2">CGMCC 1.5058</strain>
    </source>
</reference>
<dbReference type="AlphaFoldDB" id="A0A1G8KP73"/>
<name>A0A1G8KP73_9CLOT</name>
<proteinExistence type="predicted"/>